<organism evidence="1">
    <name type="scientific">Pseudarthrobacter sulfonivorans</name>
    <dbReference type="NCBI Taxonomy" id="121292"/>
    <lineage>
        <taxon>Bacteria</taxon>
        <taxon>Bacillati</taxon>
        <taxon>Actinomycetota</taxon>
        <taxon>Actinomycetes</taxon>
        <taxon>Micrococcales</taxon>
        <taxon>Micrococcaceae</taxon>
        <taxon>Pseudarthrobacter</taxon>
    </lineage>
</organism>
<sequence>MGEVWIRTINNGLVRADKVTEIASTRGSLHEDQGFALKVIVDGKAHVVIDDGDRPGRLPERLEHAQHLEDALLFALDEAREADASMVVFFEPESDRWALAAAAELAGGIPAVG</sequence>
<accession>A0A0U3PDJ7</accession>
<gene>
    <name evidence="1" type="ORF">AU252_15740</name>
</gene>
<evidence type="ECO:0000313" key="2">
    <source>
        <dbReference type="Proteomes" id="UP000065151"/>
    </source>
</evidence>
<dbReference type="AlphaFoldDB" id="A0A0U3PDJ7"/>
<dbReference type="Proteomes" id="UP000065151">
    <property type="component" value="Chromosome"/>
</dbReference>
<proteinExistence type="predicted"/>
<dbReference type="KEGG" id="psul:AU252_15740"/>
<name>A0A0U3PDJ7_9MICC</name>
<protein>
    <submittedName>
        <fullName evidence="1">Uncharacterized protein</fullName>
    </submittedName>
</protein>
<dbReference type="RefSeq" id="WP_058931536.1">
    <property type="nucleotide sequence ID" value="NZ_CP013747.1"/>
</dbReference>
<reference evidence="1 2" key="1">
    <citation type="submission" date="2015-12" db="EMBL/GenBank/DDBJ databases">
        <authorList>
            <person name="Shamseldin A."/>
            <person name="Moawad H."/>
            <person name="Abd El-Rahim W.M."/>
            <person name="Sadowsky M.J."/>
        </authorList>
    </citation>
    <scope>NUCLEOTIDE SEQUENCE [LARGE SCALE GENOMIC DNA]</scope>
    <source>
        <strain evidence="1 2">Ar51</strain>
    </source>
</reference>
<evidence type="ECO:0000313" key="1">
    <source>
        <dbReference type="EMBL" id="ALV42419.1"/>
    </source>
</evidence>
<dbReference type="EMBL" id="CP013747">
    <property type="protein sequence ID" value="ALV42419.1"/>
    <property type="molecule type" value="Genomic_DNA"/>
</dbReference>